<dbReference type="RefSeq" id="WP_150757122.1">
    <property type="nucleotide sequence ID" value="NZ_CABVIE010000002.1"/>
</dbReference>
<dbReference type="SUPFAM" id="SSF48371">
    <property type="entry name" value="ARM repeat"/>
    <property type="match status" value="1"/>
</dbReference>
<keyword evidence="1" id="KW-0812">Transmembrane</keyword>
<dbReference type="Pfam" id="PF03130">
    <property type="entry name" value="HEAT_PBS"/>
    <property type="match status" value="1"/>
</dbReference>
<dbReference type="InterPro" id="IPR016024">
    <property type="entry name" value="ARM-type_fold"/>
</dbReference>
<proteinExistence type="predicted"/>
<feature type="transmembrane region" description="Helical" evidence="1">
    <location>
        <begin position="73"/>
        <end position="91"/>
    </location>
</feature>
<keyword evidence="1" id="KW-0472">Membrane</keyword>
<evidence type="ECO:0008006" key="4">
    <source>
        <dbReference type="Google" id="ProtNLM"/>
    </source>
</evidence>
<sequence length="406" mass="43798">MNDKLEPDKRSVETGPIFYSALVMGLIMIGIGTFFEVMHLGNFTLKIFMFCTGLGIILGAFSSKASVTLPGQSMTIIGCAALAVGIFFIILDRMDGRYLRIKIEGDTREATMVFEGDNDFFGSRLKTSYDFVVFDKDIVRKKLALIVNIGDREQIFSCIDAALLSPHLGSGDTLQWVYNSQDASLSDVTNKVIAKVGPCPSGTSTGVVVEVMPAIDGSSWSLLQTAYADEETPTVDELINNLNSDSTYVRRDARSELGKKGMPAARPLLTKVQSTDSTYRTKLGALVSLDEIAQSNAGQSGALKAVVEEDDLKALTKASASDDGTVRSYATNVLVNLKDPRAIPLIIQQFPESSEDGQRNLLVVLSQTVPLADEEQKQSAAEIATSVEPKDEATSVLIKSIQAAAE</sequence>
<dbReference type="EMBL" id="CABVIE010000002">
    <property type="protein sequence ID" value="VVO63057.1"/>
    <property type="molecule type" value="Genomic_DNA"/>
</dbReference>
<accession>A0A8H2RRW8</accession>
<protein>
    <recommendedName>
        <fullName evidence="4">HEAT repeat domain-containing protein</fullName>
    </recommendedName>
</protein>
<keyword evidence="1" id="KW-1133">Transmembrane helix</keyword>
<dbReference type="InterPro" id="IPR004155">
    <property type="entry name" value="PBS_lyase_HEAT"/>
</dbReference>
<reference evidence="2 3" key="1">
    <citation type="submission" date="2019-09" db="EMBL/GenBank/DDBJ databases">
        <authorList>
            <person name="Chandra G."/>
            <person name="Truman W A."/>
        </authorList>
    </citation>
    <scope>NUCLEOTIDE SEQUENCE [LARGE SCALE GENOMIC DNA]</scope>
    <source>
        <strain evidence="2">PS900</strain>
    </source>
</reference>
<organism evidence="2 3">
    <name type="scientific">Pseudomonas fluorescens</name>
    <dbReference type="NCBI Taxonomy" id="294"/>
    <lineage>
        <taxon>Bacteria</taxon>
        <taxon>Pseudomonadati</taxon>
        <taxon>Pseudomonadota</taxon>
        <taxon>Gammaproteobacteria</taxon>
        <taxon>Pseudomonadales</taxon>
        <taxon>Pseudomonadaceae</taxon>
        <taxon>Pseudomonas</taxon>
    </lineage>
</organism>
<evidence type="ECO:0000256" key="1">
    <source>
        <dbReference type="SAM" id="Phobius"/>
    </source>
</evidence>
<dbReference type="Gene3D" id="1.25.10.10">
    <property type="entry name" value="Leucine-rich Repeat Variant"/>
    <property type="match status" value="1"/>
</dbReference>
<evidence type="ECO:0000313" key="2">
    <source>
        <dbReference type="EMBL" id="VVO63057.1"/>
    </source>
</evidence>
<feature type="transmembrane region" description="Helical" evidence="1">
    <location>
        <begin position="47"/>
        <end position="67"/>
    </location>
</feature>
<gene>
    <name evidence="2" type="ORF">PS900_00901</name>
</gene>
<feature type="transmembrane region" description="Helical" evidence="1">
    <location>
        <begin position="17"/>
        <end position="35"/>
    </location>
</feature>
<dbReference type="InterPro" id="IPR011989">
    <property type="entry name" value="ARM-like"/>
</dbReference>
<dbReference type="Proteomes" id="UP000325723">
    <property type="component" value="Unassembled WGS sequence"/>
</dbReference>
<comment type="caution">
    <text evidence="2">The sequence shown here is derived from an EMBL/GenBank/DDBJ whole genome shotgun (WGS) entry which is preliminary data.</text>
</comment>
<name>A0A8H2RRW8_PSEFL</name>
<dbReference type="AlphaFoldDB" id="A0A8H2RRW8"/>
<evidence type="ECO:0000313" key="3">
    <source>
        <dbReference type="Proteomes" id="UP000325723"/>
    </source>
</evidence>